<dbReference type="AlphaFoldDB" id="A0A1X6XN02"/>
<dbReference type="RefSeq" id="WP_087008984.1">
    <property type="nucleotide sequence ID" value="NZ_FWFF01000020.1"/>
</dbReference>
<dbReference type="Proteomes" id="UP000196581">
    <property type="component" value="Unassembled WGS sequence"/>
</dbReference>
<dbReference type="Pfam" id="PF13193">
    <property type="entry name" value="AMP-binding_C"/>
    <property type="match status" value="1"/>
</dbReference>
<dbReference type="InterPro" id="IPR042099">
    <property type="entry name" value="ANL_N_sf"/>
</dbReference>
<keyword evidence="6" id="KW-1185">Reference proteome</keyword>
<dbReference type="PROSITE" id="PS00455">
    <property type="entry name" value="AMP_BINDING"/>
    <property type="match status" value="1"/>
</dbReference>
<feature type="domain" description="AMP-dependent synthetase/ligase" evidence="3">
    <location>
        <begin position="32"/>
        <end position="413"/>
    </location>
</feature>
<evidence type="ECO:0000313" key="5">
    <source>
        <dbReference type="EMBL" id="SLN00734.1"/>
    </source>
</evidence>
<dbReference type="Pfam" id="PF00501">
    <property type="entry name" value="AMP-binding"/>
    <property type="match status" value="1"/>
</dbReference>
<sequence length="549" mass="58904">MADEPIWTALYPDGLSAAPPHVPTSLVTAWSDRVAASPESPCLIYFDSTLTVRRVDDDSDALAAHLQDRGVGRGDVVGVQLQNIPQFAIAMLALWKVGATVLILNPMYRGGELRRLIDDSRAIGFIGLDREGEEAASTLAGSTVAWRMTTSDLDLQSEDDPRLFEDAARVVVDGADDLLTAVQENAGRTPSAAEVRAEDAALLTYTSGTTGPPKGALNTHRNVLSTAVSFNAWQGIGAGDVVLAVAPLFHITGAVATAAATLISDAPLVFINRLHPEVMLESFNRHRVSVTVGAITVYNALLALDRGDAADLGSVRWLYSGGAPIPPSTVERFQERFGHYIHNIYGMTETASAVIGVPPGARAPVDGGSGTLSIGVPLPGLDARAVDTDGREVAAGQEGELQMRGPQVMPEYLRKPEETAHVLSADGWLSSGDVAIIDEDGWIYLVDRLKDQINASGFKVWPREVEDALYEHPDVYEAAVVGAPDEYRGETVTAYVSLRPGSSTTAAALQEFTKERLAAYKYPRHVHIIDELPKTQTGKIKRRDLRDAV</sequence>
<dbReference type="EMBL" id="FWFF01000020">
    <property type="protein sequence ID" value="SLN00734.1"/>
    <property type="molecule type" value="Genomic_DNA"/>
</dbReference>
<evidence type="ECO:0000259" key="4">
    <source>
        <dbReference type="Pfam" id="PF13193"/>
    </source>
</evidence>
<dbReference type="SUPFAM" id="SSF56801">
    <property type="entry name" value="Acetyl-CoA synthetase-like"/>
    <property type="match status" value="1"/>
</dbReference>
<comment type="similarity">
    <text evidence="1">Belongs to the ATP-dependent AMP-binding enzyme family.</text>
</comment>
<organism evidence="5 6">
    <name type="scientific">Brevibacterium yomogidense</name>
    <dbReference type="NCBI Taxonomy" id="946573"/>
    <lineage>
        <taxon>Bacteria</taxon>
        <taxon>Bacillati</taxon>
        <taxon>Actinomycetota</taxon>
        <taxon>Actinomycetes</taxon>
        <taxon>Micrococcales</taxon>
        <taxon>Brevibacteriaceae</taxon>
        <taxon>Brevibacterium</taxon>
    </lineage>
</organism>
<feature type="domain" description="AMP-binding enzyme C-terminal" evidence="4">
    <location>
        <begin position="464"/>
        <end position="539"/>
    </location>
</feature>
<accession>A0A1X6XN02</accession>
<proteinExistence type="inferred from homology"/>
<gene>
    <name evidence="5" type="ORF">FM105_13360</name>
</gene>
<dbReference type="GO" id="GO:0004467">
    <property type="term" value="F:long-chain fatty acid-CoA ligase activity"/>
    <property type="evidence" value="ECO:0007669"/>
    <property type="project" value="UniProtKB-EC"/>
</dbReference>
<reference evidence="6" key="1">
    <citation type="submission" date="2017-02" db="EMBL/GenBank/DDBJ databases">
        <authorList>
            <person name="Dridi B."/>
        </authorList>
    </citation>
    <scope>NUCLEOTIDE SEQUENCE [LARGE SCALE GENOMIC DNA]</scope>
    <source>
        <strain evidence="6">B Co 03.10</strain>
    </source>
</reference>
<evidence type="ECO:0000256" key="1">
    <source>
        <dbReference type="ARBA" id="ARBA00006432"/>
    </source>
</evidence>
<dbReference type="FunFam" id="3.30.300.30:FF:000008">
    <property type="entry name" value="2,3-dihydroxybenzoate-AMP ligase"/>
    <property type="match status" value="1"/>
</dbReference>
<dbReference type="PANTHER" id="PTHR43767">
    <property type="entry name" value="LONG-CHAIN-FATTY-ACID--COA LIGASE"/>
    <property type="match status" value="1"/>
</dbReference>
<evidence type="ECO:0000313" key="6">
    <source>
        <dbReference type="Proteomes" id="UP000196581"/>
    </source>
</evidence>
<evidence type="ECO:0000256" key="2">
    <source>
        <dbReference type="ARBA" id="ARBA00022598"/>
    </source>
</evidence>
<evidence type="ECO:0000259" key="3">
    <source>
        <dbReference type="Pfam" id="PF00501"/>
    </source>
</evidence>
<dbReference type="Gene3D" id="3.40.50.12780">
    <property type="entry name" value="N-terminal domain of ligase-like"/>
    <property type="match status" value="1"/>
</dbReference>
<dbReference type="InterPro" id="IPR050237">
    <property type="entry name" value="ATP-dep_AMP-bd_enzyme"/>
</dbReference>
<dbReference type="EC" id="6.2.1.3" evidence="5"/>
<dbReference type="InterPro" id="IPR045851">
    <property type="entry name" value="AMP-bd_C_sf"/>
</dbReference>
<dbReference type="InterPro" id="IPR025110">
    <property type="entry name" value="AMP-bd_C"/>
</dbReference>
<protein>
    <submittedName>
        <fullName evidence="5">Long-chain-fatty-acid--CoA ligase</fullName>
        <ecNumber evidence="5">6.2.1.3</ecNumber>
    </submittedName>
</protein>
<name>A0A1X6XN02_9MICO</name>
<dbReference type="InterPro" id="IPR020845">
    <property type="entry name" value="AMP-binding_CS"/>
</dbReference>
<dbReference type="PANTHER" id="PTHR43767:SF1">
    <property type="entry name" value="NONRIBOSOMAL PEPTIDE SYNTHASE PES1 (EUROFUNG)-RELATED"/>
    <property type="match status" value="1"/>
</dbReference>
<dbReference type="InterPro" id="IPR000873">
    <property type="entry name" value="AMP-dep_synth/lig_dom"/>
</dbReference>
<keyword evidence="2 5" id="KW-0436">Ligase</keyword>
<dbReference type="Gene3D" id="3.30.300.30">
    <property type="match status" value="1"/>
</dbReference>